<dbReference type="SUPFAM" id="SSF48403">
    <property type="entry name" value="Ankyrin repeat"/>
    <property type="match status" value="1"/>
</dbReference>
<dbReference type="OrthoDB" id="539213at2759"/>
<feature type="repeat" description="ANK" evidence="1">
    <location>
        <begin position="54"/>
        <end position="86"/>
    </location>
</feature>
<sequence length="153" mass="16483">MSTQKTQTAAAAVAACRSEQEETFREACALGNRHVVQQALRTGGVAVNSQNSVNGWTALHWAAARGHAAIVELLLAHNADPSVKAKDGRQPGDLAKDDATRALLPTRTSRQTSTGSPEEQLPFTPHYLAQPDLARVWATPEEFEPNLPRTGSY</sequence>
<dbReference type="PANTHER" id="PTHR24192:SF3">
    <property type="entry name" value="ANKYRIN REPEAT DOMAIN 40"/>
    <property type="match status" value="1"/>
</dbReference>
<dbReference type="AlphaFoldDB" id="A0A4P9YZP4"/>
<dbReference type="PROSITE" id="PS50088">
    <property type="entry name" value="ANK_REPEAT"/>
    <property type="match status" value="1"/>
</dbReference>
<feature type="compositionally biased region" description="Basic and acidic residues" evidence="2">
    <location>
        <begin position="83"/>
        <end position="100"/>
    </location>
</feature>
<evidence type="ECO:0000256" key="2">
    <source>
        <dbReference type="SAM" id="MobiDB-lite"/>
    </source>
</evidence>
<dbReference type="InterPro" id="IPR039195">
    <property type="entry name" value="ANKRD40"/>
</dbReference>
<evidence type="ECO:0000256" key="1">
    <source>
        <dbReference type="PROSITE-ProRule" id="PRU00023"/>
    </source>
</evidence>
<name>A0A4P9YZP4_9FUNG</name>
<dbReference type="EMBL" id="KZ989985">
    <property type="protein sequence ID" value="RKP24891.1"/>
    <property type="molecule type" value="Genomic_DNA"/>
</dbReference>
<feature type="region of interest" description="Disordered" evidence="2">
    <location>
        <begin position="81"/>
        <end position="125"/>
    </location>
</feature>
<organism evidence="3 4">
    <name type="scientific">Syncephalis pseudoplumigaleata</name>
    <dbReference type="NCBI Taxonomy" id="1712513"/>
    <lineage>
        <taxon>Eukaryota</taxon>
        <taxon>Fungi</taxon>
        <taxon>Fungi incertae sedis</taxon>
        <taxon>Zoopagomycota</taxon>
        <taxon>Zoopagomycotina</taxon>
        <taxon>Zoopagomycetes</taxon>
        <taxon>Zoopagales</taxon>
        <taxon>Piptocephalidaceae</taxon>
        <taxon>Syncephalis</taxon>
    </lineage>
</organism>
<dbReference type="Pfam" id="PF12796">
    <property type="entry name" value="Ank_2"/>
    <property type="match status" value="1"/>
</dbReference>
<gene>
    <name evidence="3" type="ORF">SYNPS1DRAFT_23065</name>
</gene>
<feature type="compositionally biased region" description="Polar residues" evidence="2">
    <location>
        <begin position="106"/>
        <end position="117"/>
    </location>
</feature>
<protein>
    <submittedName>
        <fullName evidence="3">Uncharacterized protein</fullName>
    </submittedName>
</protein>
<dbReference type="PROSITE" id="PS50297">
    <property type="entry name" value="ANK_REP_REGION"/>
    <property type="match status" value="1"/>
</dbReference>
<keyword evidence="4" id="KW-1185">Reference proteome</keyword>
<evidence type="ECO:0000313" key="4">
    <source>
        <dbReference type="Proteomes" id="UP000278143"/>
    </source>
</evidence>
<dbReference type="PANTHER" id="PTHR24192">
    <property type="entry name" value="ANKYRIN REPEAT DOMAIN 40"/>
    <property type="match status" value="1"/>
</dbReference>
<dbReference type="InterPro" id="IPR002110">
    <property type="entry name" value="Ankyrin_rpt"/>
</dbReference>
<dbReference type="SMART" id="SM00248">
    <property type="entry name" value="ANK"/>
    <property type="match status" value="1"/>
</dbReference>
<evidence type="ECO:0000313" key="3">
    <source>
        <dbReference type="EMBL" id="RKP24891.1"/>
    </source>
</evidence>
<keyword evidence="1" id="KW-0040">ANK repeat</keyword>
<accession>A0A4P9YZP4</accession>
<dbReference type="InterPro" id="IPR036770">
    <property type="entry name" value="Ankyrin_rpt-contain_sf"/>
</dbReference>
<reference evidence="4" key="1">
    <citation type="journal article" date="2018" name="Nat. Microbiol.">
        <title>Leveraging single-cell genomics to expand the fungal tree of life.</title>
        <authorList>
            <person name="Ahrendt S.R."/>
            <person name="Quandt C.A."/>
            <person name="Ciobanu D."/>
            <person name="Clum A."/>
            <person name="Salamov A."/>
            <person name="Andreopoulos B."/>
            <person name="Cheng J.F."/>
            <person name="Woyke T."/>
            <person name="Pelin A."/>
            <person name="Henrissat B."/>
            <person name="Reynolds N.K."/>
            <person name="Benny G.L."/>
            <person name="Smith M.E."/>
            <person name="James T.Y."/>
            <person name="Grigoriev I.V."/>
        </authorList>
    </citation>
    <scope>NUCLEOTIDE SEQUENCE [LARGE SCALE GENOMIC DNA]</scope>
    <source>
        <strain evidence="4">Benny S71-1</strain>
    </source>
</reference>
<proteinExistence type="predicted"/>
<dbReference type="Gene3D" id="1.25.40.20">
    <property type="entry name" value="Ankyrin repeat-containing domain"/>
    <property type="match status" value="1"/>
</dbReference>
<dbReference type="Proteomes" id="UP000278143">
    <property type="component" value="Unassembled WGS sequence"/>
</dbReference>
<dbReference type="PROSITE" id="PS51257">
    <property type="entry name" value="PROKAR_LIPOPROTEIN"/>
    <property type="match status" value="1"/>
</dbReference>